<dbReference type="NCBIfam" id="TIGR00374">
    <property type="entry name" value="flippase-like domain"/>
    <property type="match status" value="1"/>
</dbReference>
<keyword evidence="2" id="KW-1003">Cell membrane</keyword>
<keyword evidence="5 6" id="KW-0472">Membrane</keyword>
<dbReference type="PANTHER" id="PTHR39087:SF2">
    <property type="entry name" value="UPF0104 MEMBRANE PROTEIN MJ1595"/>
    <property type="match status" value="1"/>
</dbReference>
<feature type="transmembrane region" description="Helical" evidence="6">
    <location>
        <begin position="251"/>
        <end position="272"/>
    </location>
</feature>
<evidence type="ECO:0000256" key="3">
    <source>
        <dbReference type="ARBA" id="ARBA00022692"/>
    </source>
</evidence>
<feature type="transmembrane region" description="Helical" evidence="6">
    <location>
        <begin position="292"/>
        <end position="318"/>
    </location>
</feature>
<keyword evidence="3 6" id="KW-0812">Transmembrane</keyword>
<sequence>MAKPGKSLMRLVIGAALAVLFTWLILRQIDWHGLVSALAATRPGWVLAALGAFFVGYSCRIARWRAMLAKDVPGIRWLTCAGPLLASFATNNVLPFRAGDVLRAFAFNQRLGATSGTVLATLFVERLLDLLMVLVLLGAALMVFRLDVASFSGLGAGFLFALALAILAVLLFPQAFAPLARAATAIIARFAPGIGARLRTEVDKGLTTLAHLASGTTMLRLVGWSLAAWLSEGFVFWLAAQSLPDLTAPAAGWLALPVGTLATLIPSTPGYVGTFDYFTVHAMTALGNGTTAAAAFAVVVHLLLWLPPTVLGGLYLILNPLSRQPRNQMS</sequence>
<evidence type="ECO:0000256" key="6">
    <source>
        <dbReference type="SAM" id="Phobius"/>
    </source>
</evidence>
<feature type="transmembrane region" description="Helical" evidence="6">
    <location>
        <begin position="218"/>
        <end position="239"/>
    </location>
</feature>
<evidence type="ECO:0000313" key="7">
    <source>
        <dbReference type="EMBL" id="GGP22092.1"/>
    </source>
</evidence>
<proteinExistence type="predicted"/>
<evidence type="ECO:0000256" key="5">
    <source>
        <dbReference type="ARBA" id="ARBA00023136"/>
    </source>
</evidence>
<evidence type="ECO:0000256" key="4">
    <source>
        <dbReference type="ARBA" id="ARBA00022989"/>
    </source>
</evidence>
<dbReference type="EMBL" id="BMLX01000003">
    <property type="protein sequence ID" value="GGP22092.1"/>
    <property type="molecule type" value="Genomic_DNA"/>
</dbReference>
<reference evidence="8" key="1">
    <citation type="journal article" date="2019" name="Int. J. Syst. Evol. Microbiol.">
        <title>The Global Catalogue of Microorganisms (GCM) 10K type strain sequencing project: providing services to taxonomists for standard genome sequencing and annotation.</title>
        <authorList>
            <consortium name="The Broad Institute Genomics Platform"/>
            <consortium name="The Broad Institute Genome Sequencing Center for Infectious Disease"/>
            <person name="Wu L."/>
            <person name="Ma J."/>
        </authorList>
    </citation>
    <scope>NUCLEOTIDE SEQUENCE [LARGE SCALE GENOMIC DNA]</scope>
    <source>
        <strain evidence="8">CGMCC 1.8859</strain>
    </source>
</reference>
<dbReference type="RefSeq" id="WP_188704571.1">
    <property type="nucleotide sequence ID" value="NZ_BMLX01000003.1"/>
</dbReference>
<evidence type="ECO:0000313" key="8">
    <source>
        <dbReference type="Proteomes" id="UP000637267"/>
    </source>
</evidence>
<accession>A0ABQ2PAW7</accession>
<feature type="transmembrane region" description="Helical" evidence="6">
    <location>
        <begin position="127"/>
        <end position="144"/>
    </location>
</feature>
<comment type="subcellular location">
    <subcellularLocation>
        <location evidence="1">Cell membrane</location>
        <topology evidence="1">Multi-pass membrane protein</topology>
    </subcellularLocation>
</comment>
<name>A0ABQ2PAW7_9NEIS</name>
<feature type="transmembrane region" description="Helical" evidence="6">
    <location>
        <begin position="43"/>
        <end position="62"/>
    </location>
</feature>
<protein>
    <submittedName>
        <fullName evidence="7">TIGR00374 family protein</fullName>
    </submittedName>
</protein>
<comment type="caution">
    <text evidence="7">The sequence shown here is derived from an EMBL/GenBank/DDBJ whole genome shotgun (WGS) entry which is preliminary data.</text>
</comment>
<dbReference type="InterPro" id="IPR022791">
    <property type="entry name" value="L-PG_synthase/AglD"/>
</dbReference>
<dbReference type="PANTHER" id="PTHR39087">
    <property type="entry name" value="UPF0104 MEMBRANE PROTEIN MJ1595"/>
    <property type="match status" value="1"/>
</dbReference>
<keyword evidence="8" id="KW-1185">Reference proteome</keyword>
<gene>
    <name evidence="7" type="ORF">GCM10010970_23510</name>
</gene>
<organism evidence="7 8">
    <name type="scientific">Silvimonas iriomotensis</name>
    <dbReference type="NCBI Taxonomy" id="449662"/>
    <lineage>
        <taxon>Bacteria</taxon>
        <taxon>Pseudomonadati</taxon>
        <taxon>Pseudomonadota</taxon>
        <taxon>Betaproteobacteria</taxon>
        <taxon>Neisseriales</taxon>
        <taxon>Chitinibacteraceae</taxon>
        <taxon>Silvimonas</taxon>
    </lineage>
</organism>
<feature type="transmembrane region" description="Helical" evidence="6">
    <location>
        <begin position="150"/>
        <end position="172"/>
    </location>
</feature>
<keyword evidence="4 6" id="KW-1133">Transmembrane helix</keyword>
<dbReference type="Proteomes" id="UP000637267">
    <property type="component" value="Unassembled WGS sequence"/>
</dbReference>
<dbReference type="Pfam" id="PF03706">
    <property type="entry name" value="LPG_synthase_TM"/>
    <property type="match status" value="1"/>
</dbReference>
<evidence type="ECO:0000256" key="2">
    <source>
        <dbReference type="ARBA" id="ARBA00022475"/>
    </source>
</evidence>
<evidence type="ECO:0000256" key="1">
    <source>
        <dbReference type="ARBA" id="ARBA00004651"/>
    </source>
</evidence>